<accession>A0A8J7HQQ6</accession>
<comment type="caution">
    <text evidence="1">The sequence shown here is derived from an EMBL/GenBank/DDBJ whole genome shotgun (WGS) entry which is preliminary data.</text>
</comment>
<proteinExistence type="predicted"/>
<name>A0A8J7HQQ6_9NOST</name>
<organism evidence="1 2">
    <name type="scientific">Amazonocrinis nigriterrae CENA67</name>
    <dbReference type="NCBI Taxonomy" id="2794033"/>
    <lineage>
        <taxon>Bacteria</taxon>
        <taxon>Bacillati</taxon>
        <taxon>Cyanobacteriota</taxon>
        <taxon>Cyanophyceae</taxon>
        <taxon>Nostocales</taxon>
        <taxon>Nostocaceae</taxon>
        <taxon>Amazonocrinis</taxon>
        <taxon>Amazonocrinis nigriterrae</taxon>
    </lineage>
</organism>
<dbReference type="Proteomes" id="UP000632766">
    <property type="component" value="Unassembled WGS sequence"/>
</dbReference>
<sequence>MKLDSDRPDFVMSARKQNLDWLGKCYAKDLVQESPASKWVHLLELPSPFSSDEALLLCPISADKWLAWIPDHGEAILYTWQFCHQ</sequence>
<dbReference type="RefSeq" id="WP_198125741.1">
    <property type="nucleotide sequence ID" value="NZ_JAECZC010000030.1"/>
</dbReference>
<keyword evidence="2" id="KW-1185">Reference proteome</keyword>
<reference evidence="1 2" key="1">
    <citation type="journal article" date="2021" name="Int. J. Syst. Evol. Microbiol.">
        <title>Amazonocrinis nigriterrae gen. nov., sp. nov., Atlanticothrix silvestris gen. nov., sp. nov. and Dendronalium phyllosphericum gen. nov., sp. nov., nostocacean cyanobacteria from Brazilian environments.</title>
        <authorList>
            <person name="Alvarenga D.O."/>
            <person name="Andreote A.P.D."/>
            <person name="Branco L.H.Z."/>
            <person name="Delbaje E."/>
            <person name="Cruz R.B."/>
            <person name="Varani A.M."/>
            <person name="Fiore M.F."/>
        </authorList>
    </citation>
    <scope>NUCLEOTIDE SEQUENCE [LARGE SCALE GENOMIC DNA]</scope>
    <source>
        <strain evidence="1 2">CENA67</strain>
    </source>
</reference>
<dbReference type="AlphaFoldDB" id="A0A8J7HQQ6"/>
<evidence type="ECO:0000313" key="1">
    <source>
        <dbReference type="EMBL" id="MBH8563877.1"/>
    </source>
</evidence>
<gene>
    <name evidence="1" type="ORF">I8748_17070</name>
</gene>
<protein>
    <submittedName>
        <fullName evidence="1">Uncharacterized protein</fullName>
    </submittedName>
</protein>
<dbReference type="EMBL" id="JAECZC010000030">
    <property type="protein sequence ID" value="MBH8563877.1"/>
    <property type="molecule type" value="Genomic_DNA"/>
</dbReference>
<evidence type="ECO:0000313" key="2">
    <source>
        <dbReference type="Proteomes" id="UP000632766"/>
    </source>
</evidence>